<sequence>MGSRPKLVAEHGGGNDDEDPMTVLVLAKYSLKKEGLGLRNYGEAIEFLRTEHKYDFFFLIRGLRFGWWVIAKPPIGKGLILTPH</sequence>
<comment type="caution">
    <text evidence="1">The sequence shown here is derived from an EMBL/GenBank/DDBJ whole genome shotgun (WGS) entry which is preliminary data.</text>
</comment>
<dbReference type="EMBL" id="JXTB01000768">
    <property type="protein sequence ID" value="PON32925.1"/>
    <property type="molecule type" value="Genomic_DNA"/>
</dbReference>
<name>A0A2P5A8P3_PARAD</name>
<evidence type="ECO:0000313" key="2">
    <source>
        <dbReference type="Proteomes" id="UP000237105"/>
    </source>
</evidence>
<gene>
    <name evidence="1" type="ORF">PanWU01x14_357000</name>
</gene>
<protein>
    <submittedName>
        <fullName evidence="1">Uncharacterized protein</fullName>
    </submittedName>
</protein>
<reference evidence="2" key="1">
    <citation type="submission" date="2016-06" db="EMBL/GenBank/DDBJ databases">
        <title>Parallel loss of symbiosis genes in relatives of nitrogen-fixing non-legume Parasponia.</title>
        <authorList>
            <person name="Van Velzen R."/>
            <person name="Holmer R."/>
            <person name="Bu F."/>
            <person name="Rutten L."/>
            <person name="Van Zeijl A."/>
            <person name="Liu W."/>
            <person name="Santuari L."/>
            <person name="Cao Q."/>
            <person name="Sharma T."/>
            <person name="Shen D."/>
            <person name="Roswanjaya Y."/>
            <person name="Wardhani T."/>
            <person name="Kalhor M.S."/>
            <person name="Jansen J."/>
            <person name="Van den Hoogen J."/>
            <person name="Gungor B."/>
            <person name="Hartog M."/>
            <person name="Hontelez J."/>
            <person name="Verver J."/>
            <person name="Yang W.-C."/>
            <person name="Schijlen E."/>
            <person name="Repin R."/>
            <person name="Schilthuizen M."/>
            <person name="Schranz E."/>
            <person name="Heidstra R."/>
            <person name="Miyata K."/>
            <person name="Fedorova E."/>
            <person name="Kohlen W."/>
            <person name="Bisseling T."/>
            <person name="Smit S."/>
            <person name="Geurts R."/>
        </authorList>
    </citation>
    <scope>NUCLEOTIDE SEQUENCE [LARGE SCALE GENOMIC DNA]</scope>
    <source>
        <strain evidence="2">cv. WU1-14</strain>
    </source>
</reference>
<organism evidence="1 2">
    <name type="scientific">Parasponia andersonii</name>
    <name type="common">Sponia andersonii</name>
    <dbReference type="NCBI Taxonomy" id="3476"/>
    <lineage>
        <taxon>Eukaryota</taxon>
        <taxon>Viridiplantae</taxon>
        <taxon>Streptophyta</taxon>
        <taxon>Embryophyta</taxon>
        <taxon>Tracheophyta</taxon>
        <taxon>Spermatophyta</taxon>
        <taxon>Magnoliopsida</taxon>
        <taxon>eudicotyledons</taxon>
        <taxon>Gunneridae</taxon>
        <taxon>Pentapetalae</taxon>
        <taxon>rosids</taxon>
        <taxon>fabids</taxon>
        <taxon>Rosales</taxon>
        <taxon>Cannabaceae</taxon>
        <taxon>Parasponia</taxon>
    </lineage>
</organism>
<accession>A0A2P5A8P3</accession>
<dbReference type="Proteomes" id="UP000237105">
    <property type="component" value="Unassembled WGS sequence"/>
</dbReference>
<evidence type="ECO:0000313" key="1">
    <source>
        <dbReference type="EMBL" id="PON32925.1"/>
    </source>
</evidence>
<keyword evidence="2" id="KW-1185">Reference proteome</keyword>
<dbReference type="AlphaFoldDB" id="A0A2P5A8P3"/>
<proteinExistence type="predicted"/>